<reference evidence="1" key="1">
    <citation type="submission" date="2021-02" db="EMBL/GenBank/DDBJ databases">
        <authorList>
            <consortium name="DOE Joint Genome Institute"/>
            <person name="Ahrendt S."/>
            <person name="Looney B.P."/>
            <person name="Miyauchi S."/>
            <person name="Morin E."/>
            <person name="Drula E."/>
            <person name="Courty P.E."/>
            <person name="Chicoki N."/>
            <person name="Fauchery L."/>
            <person name="Kohler A."/>
            <person name="Kuo A."/>
            <person name="Labutti K."/>
            <person name="Pangilinan J."/>
            <person name="Lipzen A."/>
            <person name="Riley R."/>
            <person name="Andreopoulos W."/>
            <person name="He G."/>
            <person name="Johnson J."/>
            <person name="Barry K.W."/>
            <person name="Grigoriev I.V."/>
            <person name="Nagy L."/>
            <person name="Hibbett D."/>
            <person name="Henrissat B."/>
            <person name="Matheny P.B."/>
            <person name="Labbe J."/>
            <person name="Martin F."/>
        </authorList>
    </citation>
    <scope>NUCLEOTIDE SEQUENCE</scope>
    <source>
        <strain evidence="1">FP105234-sp</strain>
    </source>
</reference>
<accession>A0ACB8RRS2</accession>
<keyword evidence="2" id="KW-1185">Reference proteome</keyword>
<proteinExistence type="predicted"/>
<reference evidence="1" key="2">
    <citation type="journal article" date="2022" name="New Phytol.">
        <title>Evolutionary transition to the ectomycorrhizal habit in the genomes of a hyperdiverse lineage of mushroom-forming fungi.</title>
        <authorList>
            <person name="Looney B."/>
            <person name="Miyauchi S."/>
            <person name="Morin E."/>
            <person name="Drula E."/>
            <person name="Courty P.E."/>
            <person name="Kohler A."/>
            <person name="Kuo A."/>
            <person name="LaButti K."/>
            <person name="Pangilinan J."/>
            <person name="Lipzen A."/>
            <person name="Riley R."/>
            <person name="Andreopoulos W."/>
            <person name="He G."/>
            <person name="Johnson J."/>
            <person name="Nolan M."/>
            <person name="Tritt A."/>
            <person name="Barry K.W."/>
            <person name="Grigoriev I.V."/>
            <person name="Nagy L.G."/>
            <person name="Hibbett D."/>
            <person name="Henrissat B."/>
            <person name="Matheny P.B."/>
            <person name="Labbe J."/>
            <person name="Martin F.M."/>
        </authorList>
    </citation>
    <scope>NUCLEOTIDE SEQUENCE</scope>
    <source>
        <strain evidence="1">FP105234-sp</strain>
    </source>
</reference>
<sequence length="188" mass="20530">MPLACRRYLAHVLALFSYMAIFRVPKNRSWNESTRTPENPPPLPLNADASCQLLQVISLCSTLHRLGCSRPCQLVLISPLIIVSDRSWKSFPTNTTILSRLAGSIKVCSLGCGRFSQQVSRRRPTGSCCGTLGGGRRMAYCRFTSATYGSSPSLSLFRPLPGRPPLSRLPAGLRPEPTLKGCGPYSCT</sequence>
<gene>
    <name evidence="1" type="ORF">FA95DRAFT_1399801</name>
</gene>
<comment type="caution">
    <text evidence="1">The sequence shown here is derived from an EMBL/GenBank/DDBJ whole genome shotgun (WGS) entry which is preliminary data.</text>
</comment>
<protein>
    <submittedName>
        <fullName evidence="1">Uncharacterized protein</fullName>
    </submittedName>
</protein>
<evidence type="ECO:0000313" key="1">
    <source>
        <dbReference type="EMBL" id="KAI0046336.1"/>
    </source>
</evidence>
<organism evidence="1 2">
    <name type="scientific">Auriscalpium vulgare</name>
    <dbReference type="NCBI Taxonomy" id="40419"/>
    <lineage>
        <taxon>Eukaryota</taxon>
        <taxon>Fungi</taxon>
        <taxon>Dikarya</taxon>
        <taxon>Basidiomycota</taxon>
        <taxon>Agaricomycotina</taxon>
        <taxon>Agaricomycetes</taxon>
        <taxon>Russulales</taxon>
        <taxon>Auriscalpiaceae</taxon>
        <taxon>Auriscalpium</taxon>
    </lineage>
</organism>
<dbReference type="EMBL" id="MU275928">
    <property type="protein sequence ID" value="KAI0046336.1"/>
    <property type="molecule type" value="Genomic_DNA"/>
</dbReference>
<dbReference type="Proteomes" id="UP000814033">
    <property type="component" value="Unassembled WGS sequence"/>
</dbReference>
<evidence type="ECO:0000313" key="2">
    <source>
        <dbReference type="Proteomes" id="UP000814033"/>
    </source>
</evidence>
<name>A0ACB8RRS2_9AGAM</name>